<dbReference type="Proteomes" id="UP000216363">
    <property type="component" value="Unassembled WGS sequence"/>
</dbReference>
<feature type="non-terminal residue" evidence="1">
    <location>
        <position position="53"/>
    </location>
</feature>
<dbReference type="Pfam" id="PF01112">
    <property type="entry name" value="Asparaginase_2"/>
    <property type="match status" value="1"/>
</dbReference>
<organism evidence="1 2">
    <name type="scientific">Brucella lupini</name>
    <dbReference type="NCBI Taxonomy" id="255457"/>
    <lineage>
        <taxon>Bacteria</taxon>
        <taxon>Pseudomonadati</taxon>
        <taxon>Pseudomonadota</taxon>
        <taxon>Alphaproteobacteria</taxon>
        <taxon>Hyphomicrobiales</taxon>
        <taxon>Brucellaceae</taxon>
        <taxon>Brucella/Ochrobactrum group</taxon>
        <taxon>Brucella</taxon>
    </lineage>
</organism>
<evidence type="ECO:0000313" key="2">
    <source>
        <dbReference type="Proteomes" id="UP000216363"/>
    </source>
</evidence>
<sequence>MPFRRRACGAISGICGPRNPVLAARAVMEQTEHVFFAGEGAKRFCEAAGLEMM</sequence>
<comment type="caution">
    <text evidence="1">The sequence shown here is derived from an EMBL/GenBank/DDBJ whole genome shotgun (WGS) entry which is preliminary data.</text>
</comment>
<reference evidence="1 2" key="1">
    <citation type="submission" date="2017-07" db="EMBL/GenBank/DDBJ databases">
        <title>Draft genome of Ochrobactrum lupini type strain LUP21.</title>
        <authorList>
            <person name="Krzyzanowska D.M."/>
            <person name="Jafra S."/>
        </authorList>
    </citation>
    <scope>NUCLEOTIDE SEQUENCE [LARGE SCALE GENOMIC DNA]</scope>
    <source>
        <strain evidence="1 2">LUP21</strain>
    </source>
</reference>
<evidence type="ECO:0000313" key="1">
    <source>
        <dbReference type="EMBL" id="OYR25405.1"/>
    </source>
</evidence>
<dbReference type="SUPFAM" id="SSF56235">
    <property type="entry name" value="N-terminal nucleophile aminohydrolases (Ntn hydrolases)"/>
    <property type="match status" value="1"/>
</dbReference>
<gene>
    <name evidence="1" type="ORF">CES86_4334</name>
</gene>
<proteinExistence type="predicted"/>
<name>A0A256GE52_9HYPH</name>
<dbReference type="AlphaFoldDB" id="A0A256GE52"/>
<accession>A0A256GE52</accession>
<dbReference type="GO" id="GO:0016787">
    <property type="term" value="F:hydrolase activity"/>
    <property type="evidence" value="ECO:0007669"/>
    <property type="project" value="InterPro"/>
</dbReference>
<dbReference type="InterPro" id="IPR029055">
    <property type="entry name" value="Ntn_hydrolases_N"/>
</dbReference>
<dbReference type="InterPro" id="IPR000246">
    <property type="entry name" value="Peptidase_T2"/>
</dbReference>
<protein>
    <submittedName>
        <fullName evidence="1">Asparaginase family protein</fullName>
    </submittedName>
</protein>
<dbReference type="EMBL" id="NNRN01000058">
    <property type="protein sequence ID" value="OYR25405.1"/>
    <property type="molecule type" value="Genomic_DNA"/>
</dbReference>